<feature type="region of interest" description="Disordered" evidence="1">
    <location>
        <begin position="56"/>
        <end position="105"/>
    </location>
</feature>
<keyword evidence="3" id="KW-1185">Reference proteome</keyword>
<protein>
    <submittedName>
        <fullName evidence="2">Uncharacterized protein</fullName>
    </submittedName>
</protein>
<sequence length="305" mass="31985">MNDGGKELPRKVEEEKKICWEEVRRLRVAMVVVMKQLNVAMLHVGSFVVTDGEALLPPPARTDPPDQNPSLSPIQFPPLSAAASKPTRASRRSSPSTTDVTMTQSSPLASPILVLGTEQSINLFASGSQIQSGSVPATGNPNPTTTSEAETTVSPTGSGVGTAVKTFTVLPPGSSSPLITNGASVGIRILPTVHDPNSKPSSLPPLPQTQAASPPPTQTFHHPPPLSRLLLNNFVPPAPVLTANKQKGKGLATPAKKPSEPSQTKHYVAKKQQVHASASKDASCSSTPQKNSTSKSSFVPPHQHS</sequence>
<accession>A0A8X7UHQ4</accession>
<name>A0A8X7UHQ4_BRACI</name>
<evidence type="ECO:0000313" key="2">
    <source>
        <dbReference type="EMBL" id="KAG2278011.1"/>
    </source>
</evidence>
<feature type="compositionally biased region" description="Low complexity" evidence="1">
    <location>
        <begin position="80"/>
        <end position="98"/>
    </location>
</feature>
<proteinExistence type="predicted"/>
<comment type="caution">
    <text evidence="2">The sequence shown here is derived from an EMBL/GenBank/DDBJ whole genome shotgun (WGS) entry which is preliminary data.</text>
</comment>
<gene>
    <name evidence="2" type="ORF">Bca52824_060566</name>
</gene>
<evidence type="ECO:0000256" key="1">
    <source>
        <dbReference type="SAM" id="MobiDB-lite"/>
    </source>
</evidence>
<reference evidence="2 3" key="1">
    <citation type="submission" date="2020-02" db="EMBL/GenBank/DDBJ databases">
        <authorList>
            <person name="Ma Q."/>
            <person name="Huang Y."/>
            <person name="Song X."/>
            <person name="Pei D."/>
        </authorList>
    </citation>
    <scope>NUCLEOTIDE SEQUENCE [LARGE SCALE GENOMIC DNA]</scope>
    <source>
        <strain evidence="2">Sxm20200214</strain>
        <tissue evidence="2">Leaf</tissue>
    </source>
</reference>
<dbReference type="EMBL" id="JAAMPC010000012">
    <property type="protein sequence ID" value="KAG2278011.1"/>
    <property type="molecule type" value="Genomic_DNA"/>
</dbReference>
<feature type="compositionally biased region" description="Polar residues" evidence="1">
    <location>
        <begin position="274"/>
        <end position="297"/>
    </location>
</feature>
<feature type="compositionally biased region" description="Pro residues" evidence="1">
    <location>
        <begin position="202"/>
        <end position="226"/>
    </location>
</feature>
<feature type="compositionally biased region" description="Polar residues" evidence="1">
    <location>
        <begin position="130"/>
        <end position="150"/>
    </location>
</feature>
<feature type="region of interest" description="Disordered" evidence="1">
    <location>
        <begin position="130"/>
        <end position="161"/>
    </location>
</feature>
<feature type="region of interest" description="Disordered" evidence="1">
    <location>
        <begin position="191"/>
        <end position="305"/>
    </location>
</feature>
<dbReference type="Proteomes" id="UP000886595">
    <property type="component" value="Unassembled WGS sequence"/>
</dbReference>
<evidence type="ECO:0000313" key="3">
    <source>
        <dbReference type="Proteomes" id="UP000886595"/>
    </source>
</evidence>
<dbReference type="AlphaFoldDB" id="A0A8X7UHQ4"/>
<organism evidence="2 3">
    <name type="scientific">Brassica carinata</name>
    <name type="common">Ethiopian mustard</name>
    <name type="synonym">Abyssinian cabbage</name>
    <dbReference type="NCBI Taxonomy" id="52824"/>
    <lineage>
        <taxon>Eukaryota</taxon>
        <taxon>Viridiplantae</taxon>
        <taxon>Streptophyta</taxon>
        <taxon>Embryophyta</taxon>
        <taxon>Tracheophyta</taxon>
        <taxon>Spermatophyta</taxon>
        <taxon>Magnoliopsida</taxon>
        <taxon>eudicotyledons</taxon>
        <taxon>Gunneridae</taxon>
        <taxon>Pentapetalae</taxon>
        <taxon>rosids</taxon>
        <taxon>malvids</taxon>
        <taxon>Brassicales</taxon>
        <taxon>Brassicaceae</taxon>
        <taxon>Brassiceae</taxon>
        <taxon>Brassica</taxon>
    </lineage>
</organism>